<dbReference type="Proteomes" id="UP001056386">
    <property type="component" value="Chromosome 2"/>
</dbReference>
<evidence type="ECO:0000313" key="1">
    <source>
        <dbReference type="EMBL" id="USS43714.1"/>
    </source>
</evidence>
<gene>
    <name evidence="1" type="ORF">NFI99_04490</name>
</gene>
<sequence length="212" mass="23412">MHSLTNESSTYERPDWPLNALPRVAIERLFALMSATYGSRFASLWSGTDPVQMQKVWAVELWKLSDEQRKAGAANLTTLPKPPTLPEYVGLCRQARTEQAASKARRIGFSKQADEATVRANLARIKPSISRILRTEPTAEWAFALLLRGKGASGSAIPFSVRRCASDAVTSSAGARVVATRQDAERRSQYEALRDSVIAEYADAGRELWSVK</sequence>
<dbReference type="RefSeq" id="WP_169511100.1">
    <property type="nucleotide sequence ID" value="NZ_CP021075.1"/>
</dbReference>
<dbReference type="EMBL" id="CP099583">
    <property type="protein sequence ID" value="USS43714.1"/>
    <property type="molecule type" value="Genomic_DNA"/>
</dbReference>
<organism evidence="1 2">
    <name type="scientific">Burkholderia glumae</name>
    <name type="common">Pseudomonas glumae</name>
    <dbReference type="NCBI Taxonomy" id="337"/>
    <lineage>
        <taxon>Bacteria</taxon>
        <taxon>Pseudomonadati</taxon>
        <taxon>Pseudomonadota</taxon>
        <taxon>Betaproteobacteria</taxon>
        <taxon>Burkholderiales</taxon>
        <taxon>Burkholderiaceae</taxon>
        <taxon>Burkholderia</taxon>
    </lineage>
</organism>
<evidence type="ECO:0000313" key="2">
    <source>
        <dbReference type="Proteomes" id="UP001056386"/>
    </source>
</evidence>
<name>A0ABY5BAM6_BURGL</name>
<reference evidence="1" key="1">
    <citation type="submission" date="2022-06" db="EMBL/GenBank/DDBJ databases">
        <title>Draft genome sequence of Burkholderia glumae strain GR20004 isolated from rice panicle showing bacterial panicle blight.</title>
        <authorList>
            <person name="Choi S.Y."/>
            <person name="Lee Y.H."/>
        </authorList>
    </citation>
    <scope>NUCLEOTIDE SEQUENCE</scope>
    <source>
        <strain evidence="1">GR20004</strain>
    </source>
</reference>
<protein>
    <submittedName>
        <fullName evidence="1">Uncharacterized protein</fullName>
    </submittedName>
</protein>
<keyword evidence="2" id="KW-1185">Reference proteome</keyword>
<accession>A0ABY5BAM6</accession>
<proteinExistence type="predicted"/>